<evidence type="ECO:0000256" key="1">
    <source>
        <dbReference type="SAM" id="MobiDB-lite"/>
    </source>
</evidence>
<name>A0AAD7B9P8_9AGAR</name>
<gene>
    <name evidence="2" type="ORF">FB45DRAFT_873767</name>
</gene>
<organism evidence="2 3">
    <name type="scientific">Roridomyces roridus</name>
    <dbReference type="NCBI Taxonomy" id="1738132"/>
    <lineage>
        <taxon>Eukaryota</taxon>
        <taxon>Fungi</taxon>
        <taxon>Dikarya</taxon>
        <taxon>Basidiomycota</taxon>
        <taxon>Agaricomycotina</taxon>
        <taxon>Agaricomycetes</taxon>
        <taxon>Agaricomycetidae</taxon>
        <taxon>Agaricales</taxon>
        <taxon>Marasmiineae</taxon>
        <taxon>Mycenaceae</taxon>
        <taxon>Roridomyces</taxon>
    </lineage>
</organism>
<feature type="region of interest" description="Disordered" evidence="1">
    <location>
        <begin position="37"/>
        <end position="74"/>
    </location>
</feature>
<sequence length="389" mass="43466">MARNFSNRQPGLAYGNKYLAFKSSNLWSLPSKRVERRPQESVDLPGMKRRQKRGSLSLRVKSNRRRTSSDAVGEECMSNADANHSGLNIGIGHSWVVLGRLSKVSLLIERSALNNHKGIHSYTVVVRRLPCGEAFDIREWGNPERSLAKYNCSSGAATQSIKRSSYNGVRILRTRCAAKRDAGGHRASVGICSGGMFSREKRSLARIGAQTHIPFISGQKENRTAAGVHESPIDLEIVFFACSFEKERILSNLPSLVEMHIHGRRSPSMRRFPVKKEFFARNRTAVTGVASGRSSWQAVGMPVWAWTMRRTEIGQRLLEPMVREAVNGPIRKGSSPVDQFEFAMLEPSPEKPKKKKKNVQAERSTSAGRIEPPPVLANRKTGYSRRIES</sequence>
<evidence type="ECO:0000313" key="2">
    <source>
        <dbReference type="EMBL" id="KAJ7614896.1"/>
    </source>
</evidence>
<proteinExistence type="predicted"/>
<dbReference type="AlphaFoldDB" id="A0AAD7B9P8"/>
<dbReference type="EMBL" id="JARKIF010000025">
    <property type="protein sequence ID" value="KAJ7614896.1"/>
    <property type="molecule type" value="Genomic_DNA"/>
</dbReference>
<reference evidence="2" key="1">
    <citation type="submission" date="2023-03" db="EMBL/GenBank/DDBJ databases">
        <title>Massive genome expansion in bonnet fungi (Mycena s.s.) driven by repeated elements and novel gene families across ecological guilds.</title>
        <authorList>
            <consortium name="Lawrence Berkeley National Laboratory"/>
            <person name="Harder C.B."/>
            <person name="Miyauchi S."/>
            <person name="Viragh M."/>
            <person name="Kuo A."/>
            <person name="Thoen E."/>
            <person name="Andreopoulos B."/>
            <person name="Lu D."/>
            <person name="Skrede I."/>
            <person name="Drula E."/>
            <person name="Henrissat B."/>
            <person name="Morin E."/>
            <person name="Kohler A."/>
            <person name="Barry K."/>
            <person name="LaButti K."/>
            <person name="Morin E."/>
            <person name="Salamov A."/>
            <person name="Lipzen A."/>
            <person name="Mereny Z."/>
            <person name="Hegedus B."/>
            <person name="Baldrian P."/>
            <person name="Stursova M."/>
            <person name="Weitz H."/>
            <person name="Taylor A."/>
            <person name="Grigoriev I.V."/>
            <person name="Nagy L.G."/>
            <person name="Martin F."/>
            <person name="Kauserud H."/>
        </authorList>
    </citation>
    <scope>NUCLEOTIDE SEQUENCE</scope>
    <source>
        <strain evidence="2">9284</strain>
    </source>
</reference>
<feature type="region of interest" description="Disordered" evidence="1">
    <location>
        <begin position="343"/>
        <end position="389"/>
    </location>
</feature>
<dbReference type="Proteomes" id="UP001221142">
    <property type="component" value="Unassembled WGS sequence"/>
</dbReference>
<comment type="caution">
    <text evidence="2">The sequence shown here is derived from an EMBL/GenBank/DDBJ whole genome shotgun (WGS) entry which is preliminary data.</text>
</comment>
<protein>
    <submittedName>
        <fullName evidence="2">Uncharacterized protein</fullName>
    </submittedName>
</protein>
<evidence type="ECO:0000313" key="3">
    <source>
        <dbReference type="Proteomes" id="UP001221142"/>
    </source>
</evidence>
<keyword evidence="3" id="KW-1185">Reference proteome</keyword>
<accession>A0AAD7B9P8</accession>